<protein>
    <submittedName>
        <fullName evidence="1">Uncharacterized protein</fullName>
    </submittedName>
</protein>
<dbReference type="Proteomes" id="UP001341840">
    <property type="component" value="Unassembled WGS sequence"/>
</dbReference>
<proteinExistence type="predicted"/>
<accession>A0ABU6TUR3</accession>
<evidence type="ECO:0000313" key="1">
    <source>
        <dbReference type="EMBL" id="MED6152239.1"/>
    </source>
</evidence>
<organism evidence="1 2">
    <name type="scientific">Stylosanthes scabra</name>
    <dbReference type="NCBI Taxonomy" id="79078"/>
    <lineage>
        <taxon>Eukaryota</taxon>
        <taxon>Viridiplantae</taxon>
        <taxon>Streptophyta</taxon>
        <taxon>Embryophyta</taxon>
        <taxon>Tracheophyta</taxon>
        <taxon>Spermatophyta</taxon>
        <taxon>Magnoliopsida</taxon>
        <taxon>eudicotyledons</taxon>
        <taxon>Gunneridae</taxon>
        <taxon>Pentapetalae</taxon>
        <taxon>rosids</taxon>
        <taxon>fabids</taxon>
        <taxon>Fabales</taxon>
        <taxon>Fabaceae</taxon>
        <taxon>Papilionoideae</taxon>
        <taxon>50 kb inversion clade</taxon>
        <taxon>dalbergioids sensu lato</taxon>
        <taxon>Dalbergieae</taxon>
        <taxon>Pterocarpus clade</taxon>
        <taxon>Stylosanthes</taxon>
    </lineage>
</organism>
<sequence length="131" mass="14386">RESAPDRNRGSRRLATQLRHLRICFFVAVREGCGRVIEDRSVGSEHPDGAIPTTVSATKVFRHSARLPPPTTNLVFASPPNCATFESDSSWPCGMVTEERSVGSELPQGATPTTVSATKVFHHLLNFFPRI</sequence>
<dbReference type="EMBL" id="JASCZI010092331">
    <property type="protein sequence ID" value="MED6152239.1"/>
    <property type="molecule type" value="Genomic_DNA"/>
</dbReference>
<gene>
    <name evidence="1" type="ORF">PIB30_089978</name>
</gene>
<keyword evidence="2" id="KW-1185">Reference proteome</keyword>
<comment type="caution">
    <text evidence="1">The sequence shown here is derived from an EMBL/GenBank/DDBJ whole genome shotgun (WGS) entry which is preliminary data.</text>
</comment>
<evidence type="ECO:0000313" key="2">
    <source>
        <dbReference type="Proteomes" id="UP001341840"/>
    </source>
</evidence>
<reference evidence="1 2" key="1">
    <citation type="journal article" date="2023" name="Plants (Basel)">
        <title>Bridging the Gap: Combining Genomics and Transcriptomics Approaches to Understand Stylosanthes scabra, an Orphan Legume from the Brazilian Caatinga.</title>
        <authorList>
            <person name="Ferreira-Neto J.R.C."/>
            <person name="da Silva M.D."/>
            <person name="Binneck E."/>
            <person name="de Melo N.F."/>
            <person name="da Silva R.H."/>
            <person name="de Melo A.L.T.M."/>
            <person name="Pandolfi V."/>
            <person name="Bustamante F.O."/>
            <person name="Brasileiro-Vidal A.C."/>
            <person name="Benko-Iseppon A.M."/>
        </authorList>
    </citation>
    <scope>NUCLEOTIDE SEQUENCE [LARGE SCALE GENOMIC DNA]</scope>
    <source>
        <tissue evidence="1">Leaves</tissue>
    </source>
</reference>
<feature type="non-terminal residue" evidence="1">
    <location>
        <position position="1"/>
    </location>
</feature>
<name>A0ABU6TUR3_9FABA</name>